<keyword evidence="6 8" id="KW-0472">Membrane</keyword>
<feature type="transmembrane region" description="Helical" evidence="8">
    <location>
        <begin position="494"/>
        <end position="516"/>
    </location>
</feature>
<feature type="transmembrane region" description="Helical" evidence="8">
    <location>
        <begin position="271"/>
        <end position="289"/>
    </location>
</feature>
<evidence type="ECO:0000256" key="8">
    <source>
        <dbReference type="SAM" id="Phobius"/>
    </source>
</evidence>
<dbReference type="PANTHER" id="PTHR42703:SF1">
    <property type="entry name" value="NA(+)_H(+) ANTIPORTER SUBUNIT D1"/>
    <property type="match status" value="1"/>
</dbReference>
<comment type="similarity">
    <text evidence="2">Belongs to the CPA3 antiporters (TC 2.A.63) subunit D family.</text>
</comment>
<evidence type="ECO:0000313" key="11">
    <source>
        <dbReference type="Proteomes" id="UP000280417"/>
    </source>
</evidence>
<feature type="transmembrane region" description="Helical" evidence="8">
    <location>
        <begin position="403"/>
        <end position="424"/>
    </location>
</feature>
<gene>
    <name evidence="10" type="ORF">DRJ04_07545</name>
</gene>
<reference evidence="10 11" key="1">
    <citation type="submission" date="2018-06" db="EMBL/GenBank/DDBJ databases">
        <title>Extensive metabolic versatility and redundancy in microbially diverse, dynamic hydrothermal sediments.</title>
        <authorList>
            <person name="Dombrowski N."/>
            <person name="Teske A."/>
            <person name="Baker B.J."/>
        </authorList>
    </citation>
    <scope>NUCLEOTIDE SEQUENCE [LARGE SCALE GENOMIC DNA]</scope>
    <source>
        <strain evidence="10">B3_G15</strain>
    </source>
</reference>
<feature type="transmembrane region" description="Helical" evidence="8">
    <location>
        <begin position="240"/>
        <end position="259"/>
    </location>
</feature>
<dbReference type="AlphaFoldDB" id="A0A662D7C7"/>
<dbReference type="EMBL" id="QMQA01000226">
    <property type="protein sequence ID" value="RLE11710.1"/>
    <property type="molecule type" value="Genomic_DNA"/>
</dbReference>
<accession>A0A662D7C7</accession>
<evidence type="ECO:0000256" key="6">
    <source>
        <dbReference type="ARBA" id="ARBA00023136"/>
    </source>
</evidence>
<feature type="transmembrane region" description="Helical" evidence="8">
    <location>
        <begin position="296"/>
        <end position="318"/>
    </location>
</feature>
<dbReference type="InterPro" id="IPR003918">
    <property type="entry name" value="NADH_UbQ_OxRdtase"/>
</dbReference>
<evidence type="ECO:0000313" key="10">
    <source>
        <dbReference type="EMBL" id="RLE11710.1"/>
    </source>
</evidence>
<dbReference type="PANTHER" id="PTHR42703">
    <property type="entry name" value="NADH DEHYDROGENASE"/>
    <property type="match status" value="1"/>
</dbReference>
<feature type="transmembrane region" description="Helical" evidence="8">
    <location>
        <begin position="6"/>
        <end position="24"/>
    </location>
</feature>
<evidence type="ECO:0000256" key="2">
    <source>
        <dbReference type="ARBA" id="ARBA00005346"/>
    </source>
</evidence>
<dbReference type="Proteomes" id="UP000280417">
    <property type="component" value="Unassembled WGS sequence"/>
</dbReference>
<dbReference type="GO" id="GO:0005886">
    <property type="term" value="C:plasma membrane"/>
    <property type="evidence" value="ECO:0007669"/>
    <property type="project" value="UniProtKB-SubCell"/>
</dbReference>
<proteinExistence type="inferred from homology"/>
<dbReference type="GO" id="GO:0042773">
    <property type="term" value="P:ATP synthesis coupled electron transport"/>
    <property type="evidence" value="ECO:0007669"/>
    <property type="project" value="InterPro"/>
</dbReference>
<name>A0A662D7C7_UNCAE</name>
<feature type="transmembrane region" description="Helical" evidence="8">
    <location>
        <begin position="365"/>
        <end position="383"/>
    </location>
</feature>
<sequence>MNNLVIFLILIPLVASSFSLLNRYFPRLRIAEAASFGALILCLIFLGLLFQPLLKQKVINYPVGGWQEPLGNKLYMDGLAWGSSLMGMTIALLALIFAWGEKKYRYNFYFFFLILIAGMEGVILTGDLFNMFVFFEILSIASYILIAYSRERKSILASFNYLLISSLGMGFFLLAIFLLYQQTGILSLREIAYLQLQTKGNLPVFNLAIISLIVGIGVKAAFIPLHTWLPDAHAFAPHPVSAILSGVMIKVSFLSIWRILRLFQAIKTQQIFLWIGAITAFMAVIWAIAQDDSKKLLAYHSISQMGFIIASFGVATSLSLAASFYHLLNHSLFKSLLFLSIGCVICSMEERDIQKLSGLGRKMPFVFLAFMVGALSICGIPPFNGYVSKNLISLSLKEHPLAYYLIFLASIGTVASFTKLSQIFRKDRAKRKNQGKEEASASRLHQKKLSRGMLIPLGILSILCILTGILPHLWTAAISKLITGEKLRLIPVVYSLSSLTNSVFILGLGFALYLGIRSSLGQRILKYIRGLKLGLNNSLFLLVGGFLFLIFLGWIMEKGL</sequence>
<dbReference type="Pfam" id="PF00361">
    <property type="entry name" value="Proton_antipo_M"/>
    <property type="match status" value="1"/>
</dbReference>
<keyword evidence="3" id="KW-1003">Cell membrane</keyword>
<comment type="subcellular location">
    <subcellularLocation>
        <location evidence="1">Cell membrane</location>
        <topology evidence="1">Multi-pass membrane protein</topology>
    </subcellularLocation>
    <subcellularLocation>
        <location evidence="7">Membrane</location>
        <topology evidence="7">Multi-pass membrane protein</topology>
    </subcellularLocation>
</comment>
<feature type="transmembrane region" description="Helical" evidence="8">
    <location>
        <begin position="453"/>
        <end position="474"/>
    </location>
</feature>
<evidence type="ECO:0000256" key="3">
    <source>
        <dbReference type="ARBA" id="ARBA00022475"/>
    </source>
</evidence>
<dbReference type="GO" id="GO:0008137">
    <property type="term" value="F:NADH dehydrogenase (ubiquinone) activity"/>
    <property type="evidence" value="ECO:0007669"/>
    <property type="project" value="InterPro"/>
</dbReference>
<evidence type="ECO:0000256" key="4">
    <source>
        <dbReference type="ARBA" id="ARBA00022692"/>
    </source>
</evidence>
<keyword evidence="5 8" id="KW-1133">Transmembrane helix</keyword>
<feature type="domain" description="NADH:quinone oxidoreductase/Mrp antiporter transmembrane" evidence="9">
    <location>
        <begin position="126"/>
        <end position="411"/>
    </location>
</feature>
<dbReference type="InterPro" id="IPR001750">
    <property type="entry name" value="ND/Mrp_TM"/>
</dbReference>
<keyword evidence="4 7" id="KW-0812">Transmembrane</keyword>
<organism evidence="10 11">
    <name type="scientific">Aerophobetes bacterium</name>
    <dbReference type="NCBI Taxonomy" id="2030807"/>
    <lineage>
        <taxon>Bacteria</taxon>
        <taxon>Candidatus Aerophobota</taxon>
    </lineage>
</organism>
<evidence type="ECO:0000256" key="1">
    <source>
        <dbReference type="ARBA" id="ARBA00004651"/>
    </source>
</evidence>
<comment type="caution">
    <text evidence="10">The sequence shown here is derived from an EMBL/GenBank/DDBJ whole genome shotgun (WGS) entry which is preliminary data.</text>
</comment>
<feature type="transmembrane region" description="Helical" evidence="8">
    <location>
        <begin position="161"/>
        <end position="180"/>
    </location>
</feature>
<evidence type="ECO:0000256" key="5">
    <source>
        <dbReference type="ARBA" id="ARBA00022989"/>
    </source>
</evidence>
<dbReference type="InterPro" id="IPR050586">
    <property type="entry name" value="CPA3_Na-H_Antiporter_D"/>
</dbReference>
<dbReference type="PRINTS" id="PR01437">
    <property type="entry name" value="NUOXDRDTASE4"/>
</dbReference>
<evidence type="ECO:0000256" key="7">
    <source>
        <dbReference type="RuleBase" id="RU000320"/>
    </source>
</evidence>
<feature type="transmembrane region" description="Helical" evidence="8">
    <location>
        <begin position="537"/>
        <end position="556"/>
    </location>
</feature>
<evidence type="ECO:0000259" key="9">
    <source>
        <dbReference type="Pfam" id="PF00361"/>
    </source>
</evidence>
<feature type="transmembrane region" description="Helical" evidence="8">
    <location>
        <begin position="36"/>
        <end position="54"/>
    </location>
</feature>
<feature type="transmembrane region" description="Helical" evidence="8">
    <location>
        <begin position="106"/>
        <end position="125"/>
    </location>
</feature>
<protein>
    <recommendedName>
        <fullName evidence="9">NADH:quinone oxidoreductase/Mrp antiporter transmembrane domain-containing protein</fullName>
    </recommendedName>
</protein>
<feature type="transmembrane region" description="Helical" evidence="8">
    <location>
        <begin position="204"/>
        <end position="228"/>
    </location>
</feature>
<feature type="transmembrane region" description="Helical" evidence="8">
    <location>
        <begin position="74"/>
        <end position="99"/>
    </location>
</feature>